<dbReference type="InParanoid" id="K1PVV5"/>
<organism evidence="1">
    <name type="scientific">Magallana gigas</name>
    <name type="common">Pacific oyster</name>
    <name type="synonym">Crassostrea gigas</name>
    <dbReference type="NCBI Taxonomy" id="29159"/>
    <lineage>
        <taxon>Eukaryota</taxon>
        <taxon>Metazoa</taxon>
        <taxon>Spiralia</taxon>
        <taxon>Lophotrochozoa</taxon>
        <taxon>Mollusca</taxon>
        <taxon>Bivalvia</taxon>
        <taxon>Autobranchia</taxon>
        <taxon>Pteriomorphia</taxon>
        <taxon>Ostreida</taxon>
        <taxon>Ostreoidea</taxon>
        <taxon>Ostreidae</taxon>
        <taxon>Magallana</taxon>
    </lineage>
</organism>
<evidence type="ECO:0000313" key="1">
    <source>
        <dbReference type="EMBL" id="EKC25873.1"/>
    </source>
</evidence>
<sequence>MSHLSSSEAAKLLSGDDAEDANDEPNREDIGDMSIRRGAMFGFDFLLLATGDINSGDDGGLTLGDGREGEEDVDTGEAAEDIGFGIGCLGVLVFGSCSFLVVGLVVDLSLRSKLD</sequence>
<accession>K1PVV5</accession>
<dbReference type="EMBL" id="JH818675">
    <property type="protein sequence ID" value="EKC25873.1"/>
    <property type="molecule type" value="Genomic_DNA"/>
</dbReference>
<reference evidence="1" key="1">
    <citation type="journal article" date="2012" name="Nature">
        <title>The oyster genome reveals stress adaptation and complexity of shell formation.</title>
        <authorList>
            <person name="Zhang G."/>
            <person name="Fang X."/>
            <person name="Guo X."/>
            <person name="Li L."/>
            <person name="Luo R."/>
            <person name="Xu F."/>
            <person name="Yang P."/>
            <person name="Zhang L."/>
            <person name="Wang X."/>
            <person name="Qi H."/>
            <person name="Xiong Z."/>
            <person name="Que H."/>
            <person name="Xie Y."/>
            <person name="Holland P.W."/>
            <person name="Paps J."/>
            <person name="Zhu Y."/>
            <person name="Wu F."/>
            <person name="Chen Y."/>
            <person name="Wang J."/>
            <person name="Peng C."/>
            <person name="Meng J."/>
            <person name="Yang L."/>
            <person name="Liu J."/>
            <person name="Wen B."/>
            <person name="Zhang N."/>
            <person name="Huang Z."/>
            <person name="Zhu Q."/>
            <person name="Feng Y."/>
            <person name="Mount A."/>
            <person name="Hedgecock D."/>
            <person name="Xu Z."/>
            <person name="Liu Y."/>
            <person name="Domazet-Loso T."/>
            <person name="Du Y."/>
            <person name="Sun X."/>
            <person name="Zhang S."/>
            <person name="Liu B."/>
            <person name="Cheng P."/>
            <person name="Jiang X."/>
            <person name="Li J."/>
            <person name="Fan D."/>
            <person name="Wang W."/>
            <person name="Fu W."/>
            <person name="Wang T."/>
            <person name="Wang B."/>
            <person name="Zhang J."/>
            <person name="Peng Z."/>
            <person name="Li Y."/>
            <person name="Li N."/>
            <person name="Wang J."/>
            <person name="Chen M."/>
            <person name="He Y."/>
            <person name="Tan F."/>
            <person name="Song X."/>
            <person name="Zheng Q."/>
            <person name="Huang R."/>
            <person name="Yang H."/>
            <person name="Du X."/>
            <person name="Chen L."/>
            <person name="Yang M."/>
            <person name="Gaffney P.M."/>
            <person name="Wang S."/>
            <person name="Luo L."/>
            <person name="She Z."/>
            <person name="Ming Y."/>
            <person name="Huang W."/>
            <person name="Zhang S."/>
            <person name="Huang B."/>
            <person name="Zhang Y."/>
            <person name="Qu T."/>
            <person name="Ni P."/>
            <person name="Miao G."/>
            <person name="Wang J."/>
            <person name="Wang Q."/>
            <person name="Steinberg C.E."/>
            <person name="Wang H."/>
            <person name="Li N."/>
            <person name="Qian L."/>
            <person name="Zhang G."/>
            <person name="Li Y."/>
            <person name="Yang H."/>
            <person name="Liu X."/>
            <person name="Wang J."/>
            <person name="Yin Y."/>
            <person name="Wang J."/>
        </authorList>
    </citation>
    <scope>NUCLEOTIDE SEQUENCE [LARGE SCALE GENOMIC DNA]</scope>
    <source>
        <strain evidence="1">05x7-T-G4-1.051#20</strain>
    </source>
</reference>
<dbReference type="AlphaFoldDB" id="K1PVV5"/>
<name>K1PVV5_MAGGI</name>
<protein>
    <submittedName>
        <fullName evidence="1">Uncharacterized protein</fullName>
    </submittedName>
</protein>
<gene>
    <name evidence="1" type="ORF">CGI_10007427</name>
</gene>
<proteinExistence type="predicted"/>
<dbReference type="HOGENOM" id="CLU_2111218_0_0_1"/>